<accession>A0A8J5FFV4</accession>
<dbReference type="PANTHER" id="PTHR46443">
    <property type="entry name" value="FCS-LIKE ZINC FINGER 8"/>
    <property type="match status" value="1"/>
</dbReference>
<name>A0A8J5FFV4_ZINOF</name>
<comment type="caution">
    <text evidence="2">The sequence shown here is derived from an EMBL/GenBank/DDBJ whole genome shotgun (WGS) entry which is preliminary data.</text>
</comment>
<feature type="region of interest" description="Disordered" evidence="1">
    <location>
        <begin position="104"/>
        <end position="123"/>
    </location>
</feature>
<evidence type="ECO:0000313" key="3">
    <source>
        <dbReference type="Proteomes" id="UP000734854"/>
    </source>
</evidence>
<evidence type="ECO:0000313" key="2">
    <source>
        <dbReference type="EMBL" id="KAG6484718.1"/>
    </source>
</evidence>
<evidence type="ECO:0000256" key="1">
    <source>
        <dbReference type="SAM" id="MobiDB-lite"/>
    </source>
</evidence>
<dbReference type="EMBL" id="JACMSC010000015">
    <property type="protein sequence ID" value="KAG6484718.1"/>
    <property type="molecule type" value="Genomic_DNA"/>
</dbReference>
<feature type="compositionally biased region" description="Polar residues" evidence="1">
    <location>
        <begin position="104"/>
        <end position="115"/>
    </location>
</feature>
<protein>
    <submittedName>
        <fullName evidence="2">Uncharacterized protein</fullName>
    </submittedName>
</protein>
<dbReference type="OrthoDB" id="1902692at2759"/>
<dbReference type="InterPro" id="IPR044593">
    <property type="entry name" value="FLZ8/MARD1"/>
</dbReference>
<sequence length="230" mass="25643">MFLRSKFQEFMLKNRSSTVTSKQGWMRDRPSTAASPTSILETMPFSSLKNSSRKGCKDYEEGTRAIGRGLLDVLTNEDSVKSVSMQEKRMVVFGSQLKIQIPSTTESDGVSTGSTAGPRHSPIEFGIKTRNSLVALYPSPPARRSWIPPSEMALSEDYTRVVLHGPNPKTTHIFDDCIIEGGGNELVDTEDGRNCSCGDQFGYPVNDYSTREDIFIKRFVISSISREKRQ</sequence>
<keyword evidence="3" id="KW-1185">Reference proteome</keyword>
<dbReference type="AlphaFoldDB" id="A0A8J5FFV4"/>
<reference evidence="2 3" key="1">
    <citation type="submission" date="2020-08" db="EMBL/GenBank/DDBJ databases">
        <title>Plant Genome Project.</title>
        <authorList>
            <person name="Zhang R.-G."/>
        </authorList>
    </citation>
    <scope>NUCLEOTIDE SEQUENCE [LARGE SCALE GENOMIC DNA]</scope>
    <source>
        <tissue evidence="2">Rhizome</tissue>
    </source>
</reference>
<dbReference type="Proteomes" id="UP000734854">
    <property type="component" value="Unassembled WGS sequence"/>
</dbReference>
<gene>
    <name evidence="2" type="ORF">ZIOFF_053241</name>
</gene>
<dbReference type="PANTHER" id="PTHR46443:SF3">
    <property type="entry name" value="PROTEIN MARD1"/>
    <property type="match status" value="1"/>
</dbReference>
<organism evidence="2 3">
    <name type="scientific">Zingiber officinale</name>
    <name type="common">Ginger</name>
    <name type="synonym">Amomum zingiber</name>
    <dbReference type="NCBI Taxonomy" id="94328"/>
    <lineage>
        <taxon>Eukaryota</taxon>
        <taxon>Viridiplantae</taxon>
        <taxon>Streptophyta</taxon>
        <taxon>Embryophyta</taxon>
        <taxon>Tracheophyta</taxon>
        <taxon>Spermatophyta</taxon>
        <taxon>Magnoliopsida</taxon>
        <taxon>Liliopsida</taxon>
        <taxon>Zingiberales</taxon>
        <taxon>Zingiberaceae</taxon>
        <taxon>Zingiber</taxon>
    </lineage>
</organism>
<proteinExistence type="predicted"/>